<dbReference type="CDD" id="cd03789">
    <property type="entry name" value="GT9_LPS_heptosyltransferase"/>
    <property type="match status" value="1"/>
</dbReference>
<accession>E1QJG6</accession>
<dbReference type="HOGENOM" id="CLU_528664_0_0_7"/>
<gene>
    <name evidence="3" type="ordered locus">Deba_2347</name>
</gene>
<dbReference type="EMBL" id="CP002085">
    <property type="protein sequence ID" value="ADK85709.1"/>
    <property type="molecule type" value="Genomic_DNA"/>
</dbReference>
<protein>
    <submittedName>
        <fullName evidence="3">Glycosyl transferase family 9</fullName>
    </submittedName>
</protein>
<proteinExistence type="predicted"/>
<evidence type="ECO:0000313" key="4">
    <source>
        <dbReference type="Proteomes" id="UP000009047"/>
    </source>
</evidence>
<keyword evidence="4" id="KW-1185">Reference proteome</keyword>
<reference evidence="3 4" key="1">
    <citation type="journal article" date="2010" name="Stand. Genomic Sci.">
        <title>Complete genome sequence of Desulfarculus baarsii type strain (2st14).</title>
        <authorList>
            <person name="Sun H."/>
            <person name="Spring S."/>
            <person name="Lapidus A."/>
            <person name="Davenport K."/>
            <person name="Del Rio T.G."/>
            <person name="Tice H."/>
            <person name="Nolan M."/>
            <person name="Copeland A."/>
            <person name="Cheng J.F."/>
            <person name="Lucas S."/>
            <person name="Tapia R."/>
            <person name="Goodwin L."/>
            <person name="Pitluck S."/>
            <person name="Ivanova N."/>
            <person name="Pagani I."/>
            <person name="Mavromatis K."/>
            <person name="Ovchinnikova G."/>
            <person name="Pati A."/>
            <person name="Chen A."/>
            <person name="Palaniappan K."/>
            <person name="Hauser L."/>
            <person name="Chang Y.J."/>
            <person name="Jeffries C.D."/>
            <person name="Detter J.C."/>
            <person name="Han C."/>
            <person name="Rohde M."/>
            <person name="Brambilla E."/>
            <person name="Goker M."/>
            <person name="Woyke T."/>
            <person name="Bristow J."/>
            <person name="Eisen J.A."/>
            <person name="Markowitz V."/>
            <person name="Hugenholtz P."/>
            <person name="Kyrpides N.C."/>
            <person name="Klenk H.P."/>
            <person name="Land M."/>
        </authorList>
    </citation>
    <scope>NUCLEOTIDE SEQUENCE [LARGE SCALE GENOMIC DNA]</scope>
    <source>
        <strain evidence="4">ATCC 33931 / DSM 2075 / LMG 7858 / VKM B-1802 / 2st14</strain>
    </source>
</reference>
<dbReference type="RefSeq" id="WP_013259148.1">
    <property type="nucleotide sequence ID" value="NC_014365.1"/>
</dbReference>
<organism evidence="3 4">
    <name type="scientific">Desulfarculus baarsii (strain ATCC 33931 / DSM 2075 / LMG 7858 / VKM B-1802 / 2st14)</name>
    <dbReference type="NCBI Taxonomy" id="644282"/>
    <lineage>
        <taxon>Bacteria</taxon>
        <taxon>Pseudomonadati</taxon>
        <taxon>Thermodesulfobacteriota</taxon>
        <taxon>Desulfarculia</taxon>
        <taxon>Desulfarculales</taxon>
        <taxon>Desulfarculaceae</taxon>
        <taxon>Desulfarculus</taxon>
    </lineage>
</organism>
<dbReference type="OrthoDB" id="5506840at2"/>
<dbReference type="PANTHER" id="PTHR30160">
    <property type="entry name" value="TETRAACYLDISACCHARIDE 4'-KINASE-RELATED"/>
    <property type="match status" value="1"/>
</dbReference>
<dbReference type="GO" id="GO:0009244">
    <property type="term" value="P:lipopolysaccharide core region biosynthetic process"/>
    <property type="evidence" value="ECO:0007669"/>
    <property type="project" value="TreeGrafter"/>
</dbReference>
<dbReference type="Gene3D" id="3.40.50.2000">
    <property type="entry name" value="Glycogen Phosphorylase B"/>
    <property type="match status" value="2"/>
</dbReference>
<dbReference type="AlphaFoldDB" id="E1QJG6"/>
<keyword evidence="2 3" id="KW-0808">Transferase</keyword>
<sequence>MPGFSSTNAPATADRPLILAIQLARLGDFLQTTPLLAHLARRRPHARIAAMVTPEQAPLARRCPDLDEVIIIKRNEINALSGSCPDRRALAQLDNRLAELRPRHIFNLNMSMPSARLAQAWPKAGLTGWRFSAQGDALVGEPWFGFMMNMVADRRLTRHHLSDLLASFADPPGPAVGRLRYQVGPRSRERAAQLLPRDGRPVVALQLGANNDLRRWPVNRFAALADGLIAAGCAPLLIGARAEGDLGRRMKASMAGSHNQLIDIMGKTDLPTLAAVLEGCALVVSNDTGTLHLATAVGAPTLALFMGPAQAHETGPYGQGHLVLQARDICGPCQEQTPVCGGAAPCRRLIAPELVLATGLALATGQSAAQACRNVDFGPGVQALEGVIDRFGQRYRPLGPNKPLGRIEALALALREAGRVLIRSTHDFRAAELAAELAAEHLPPSDQARADIDALARTAQTLAWAAADGQREAALGLLPRAPELKPLASLVGGGAPRLALACQAATQSLEICAAL</sequence>
<evidence type="ECO:0000256" key="2">
    <source>
        <dbReference type="ARBA" id="ARBA00022679"/>
    </source>
</evidence>
<dbReference type="GO" id="GO:0005829">
    <property type="term" value="C:cytosol"/>
    <property type="evidence" value="ECO:0007669"/>
    <property type="project" value="TreeGrafter"/>
</dbReference>
<evidence type="ECO:0000256" key="1">
    <source>
        <dbReference type="ARBA" id="ARBA00022676"/>
    </source>
</evidence>
<dbReference type="InterPro" id="IPR002201">
    <property type="entry name" value="Glyco_trans_9"/>
</dbReference>
<dbReference type="STRING" id="644282.Deba_2347"/>
<dbReference type="KEGG" id="dbr:Deba_2347"/>
<keyword evidence="1" id="KW-0328">Glycosyltransferase</keyword>
<dbReference type="eggNOG" id="COG0859">
    <property type="taxonomic scope" value="Bacteria"/>
</dbReference>
<dbReference type="PANTHER" id="PTHR30160:SF7">
    <property type="entry name" value="ADP-HEPTOSE--LPS HEPTOSYLTRANSFERASE 2"/>
    <property type="match status" value="1"/>
</dbReference>
<dbReference type="SUPFAM" id="SSF53756">
    <property type="entry name" value="UDP-Glycosyltransferase/glycogen phosphorylase"/>
    <property type="match status" value="1"/>
</dbReference>
<name>E1QJG6_DESB2</name>
<dbReference type="CAZy" id="GT9">
    <property type="family name" value="Glycosyltransferase Family 9"/>
</dbReference>
<dbReference type="Proteomes" id="UP000009047">
    <property type="component" value="Chromosome"/>
</dbReference>
<dbReference type="InterPro" id="IPR051199">
    <property type="entry name" value="LPS_LOS_Heptosyltrfase"/>
</dbReference>
<dbReference type="GO" id="GO:0008713">
    <property type="term" value="F:ADP-heptose-lipopolysaccharide heptosyltransferase activity"/>
    <property type="evidence" value="ECO:0007669"/>
    <property type="project" value="TreeGrafter"/>
</dbReference>
<dbReference type="Pfam" id="PF01075">
    <property type="entry name" value="Glyco_transf_9"/>
    <property type="match status" value="1"/>
</dbReference>
<evidence type="ECO:0000313" key="3">
    <source>
        <dbReference type="EMBL" id="ADK85709.1"/>
    </source>
</evidence>